<accession>A0A087U2U3</accession>
<keyword evidence="1" id="KW-0418">Kinase</keyword>
<gene>
    <name evidence="1" type="ORF">X975_11690</name>
</gene>
<dbReference type="PANTHER" id="PTHR13318:SF190">
    <property type="entry name" value="PARTNER OF PAIRED, ISOFORM B"/>
    <property type="match status" value="1"/>
</dbReference>
<evidence type="ECO:0000313" key="1">
    <source>
        <dbReference type="EMBL" id="KFM71682.1"/>
    </source>
</evidence>
<dbReference type="InterPro" id="IPR032675">
    <property type="entry name" value="LRR_dom_sf"/>
</dbReference>
<sequence>MAMIPVKDLSYLLAVCNKLKKLSLENCPLDEDCCSYIAQNNDLKVLNMAMCSGLTPEGLYEISISCVKLREWNLAWTNLGSMYFGAFVDFIPKSLTRLNLSGQRESLFDQALITVIKRCSNLIELDISDCMMLSRVSFEELIKNCPKLEHLHMSRASNIPTECLKLLKDMKNFKNLEIFKTLPEESLASLREYLPNVKINDNLFSTIARPTVGIRRTSIWGLRVRD</sequence>
<dbReference type="STRING" id="407821.A0A087U2U3"/>
<dbReference type="Pfam" id="PF13516">
    <property type="entry name" value="LRR_6"/>
    <property type="match status" value="1"/>
</dbReference>
<dbReference type="InterPro" id="IPR001611">
    <property type="entry name" value="Leu-rich_rpt"/>
</dbReference>
<keyword evidence="1" id="KW-0808">Transferase</keyword>
<dbReference type="AlphaFoldDB" id="A0A087U2U3"/>
<dbReference type="GO" id="GO:0019005">
    <property type="term" value="C:SCF ubiquitin ligase complex"/>
    <property type="evidence" value="ECO:0007669"/>
    <property type="project" value="TreeGrafter"/>
</dbReference>
<dbReference type="GO" id="GO:0031146">
    <property type="term" value="P:SCF-dependent proteasomal ubiquitin-dependent protein catabolic process"/>
    <property type="evidence" value="ECO:0007669"/>
    <property type="project" value="TreeGrafter"/>
</dbReference>
<dbReference type="OrthoDB" id="2095648at2759"/>
<dbReference type="Gene3D" id="3.80.10.10">
    <property type="entry name" value="Ribonuclease Inhibitor"/>
    <property type="match status" value="1"/>
</dbReference>
<keyword evidence="2" id="KW-1185">Reference proteome</keyword>
<dbReference type="InterPro" id="IPR006553">
    <property type="entry name" value="Leu-rich_rpt_Cys-con_subtyp"/>
</dbReference>
<dbReference type="SUPFAM" id="SSF52047">
    <property type="entry name" value="RNI-like"/>
    <property type="match status" value="1"/>
</dbReference>
<evidence type="ECO:0000313" key="2">
    <source>
        <dbReference type="Proteomes" id="UP000054359"/>
    </source>
</evidence>
<dbReference type="PANTHER" id="PTHR13318">
    <property type="entry name" value="PARTNER OF PAIRED, ISOFORM B-RELATED"/>
    <property type="match status" value="1"/>
</dbReference>
<name>A0A087U2U3_STEMI</name>
<proteinExistence type="predicted"/>
<protein>
    <submittedName>
        <fullName evidence="1">S-phase kinase-associated protein 2</fullName>
    </submittedName>
</protein>
<dbReference type="OMA" id="FSENNEW"/>
<dbReference type="SMART" id="SM00367">
    <property type="entry name" value="LRR_CC"/>
    <property type="match status" value="4"/>
</dbReference>
<dbReference type="GO" id="GO:0016301">
    <property type="term" value="F:kinase activity"/>
    <property type="evidence" value="ECO:0007669"/>
    <property type="project" value="UniProtKB-KW"/>
</dbReference>
<dbReference type="Proteomes" id="UP000054359">
    <property type="component" value="Unassembled WGS sequence"/>
</dbReference>
<organism evidence="1 2">
    <name type="scientific">Stegodyphus mimosarum</name>
    <name type="common">African social velvet spider</name>
    <dbReference type="NCBI Taxonomy" id="407821"/>
    <lineage>
        <taxon>Eukaryota</taxon>
        <taxon>Metazoa</taxon>
        <taxon>Ecdysozoa</taxon>
        <taxon>Arthropoda</taxon>
        <taxon>Chelicerata</taxon>
        <taxon>Arachnida</taxon>
        <taxon>Araneae</taxon>
        <taxon>Araneomorphae</taxon>
        <taxon>Entelegynae</taxon>
        <taxon>Eresoidea</taxon>
        <taxon>Eresidae</taxon>
        <taxon>Stegodyphus</taxon>
    </lineage>
</organism>
<dbReference type="EMBL" id="KK117883">
    <property type="protein sequence ID" value="KFM71682.1"/>
    <property type="molecule type" value="Genomic_DNA"/>
</dbReference>
<feature type="non-terminal residue" evidence="1">
    <location>
        <position position="226"/>
    </location>
</feature>
<reference evidence="1 2" key="1">
    <citation type="submission" date="2013-11" db="EMBL/GenBank/DDBJ databases">
        <title>Genome sequencing of Stegodyphus mimosarum.</title>
        <authorList>
            <person name="Bechsgaard J."/>
        </authorList>
    </citation>
    <scope>NUCLEOTIDE SEQUENCE [LARGE SCALE GENOMIC DNA]</scope>
</reference>